<dbReference type="EMBL" id="CP046452">
    <property type="protein sequence ID" value="QGU01056.1"/>
    <property type="molecule type" value="Genomic_DNA"/>
</dbReference>
<dbReference type="InterPro" id="IPR028037">
    <property type="entry name" value="Antitoxin_Rv0909/MT0933"/>
</dbReference>
<name>A0A6B8VQK1_9CORY</name>
<gene>
    <name evidence="2" type="ORF">CKALI_00775</name>
</gene>
<dbReference type="Proteomes" id="UP000427071">
    <property type="component" value="Chromosome"/>
</dbReference>
<proteinExistence type="predicted"/>
<protein>
    <submittedName>
        <fullName evidence="2">Antitoxin</fullName>
    </submittedName>
</protein>
<sequence length="53" mass="5866">MGIMDKAKDFAEQNPEKVDQAVDKAGDAVDNKTGDKHAEHVDRAQDTVKDRLN</sequence>
<evidence type="ECO:0000313" key="3">
    <source>
        <dbReference type="Proteomes" id="UP000427071"/>
    </source>
</evidence>
<dbReference type="Pfam" id="PF14013">
    <property type="entry name" value="MT0933_antitox"/>
    <property type="match status" value="1"/>
</dbReference>
<evidence type="ECO:0000313" key="2">
    <source>
        <dbReference type="EMBL" id="QGU01056.1"/>
    </source>
</evidence>
<reference evidence="3" key="1">
    <citation type="submission" date="2019-11" db="EMBL/GenBank/DDBJ databases">
        <title>Complete genome sequence of Corynebacterium kalinowskii 1959, a novel Corynebacterium species isolated from soil of a small paddock in Vilsendorf, Germany.</title>
        <authorList>
            <person name="Schaffert L."/>
            <person name="Ruwe M."/>
            <person name="Milse J."/>
            <person name="Hanuschka K."/>
            <person name="Ortseifen V."/>
            <person name="Droste J."/>
            <person name="Brandt D."/>
            <person name="Schlueter L."/>
            <person name="Kutter Y."/>
            <person name="Vinke S."/>
            <person name="Viehoefer P."/>
            <person name="Jacob L."/>
            <person name="Luebke N.-C."/>
            <person name="Schulte-Berndt E."/>
            <person name="Hain C."/>
            <person name="Linder M."/>
            <person name="Schmidt P."/>
            <person name="Wollenschlaeger L."/>
            <person name="Luttermann T."/>
            <person name="Thieme E."/>
            <person name="Hassa J."/>
            <person name="Haak M."/>
            <person name="Wittchen M."/>
            <person name="Mentz A."/>
            <person name="Persicke M."/>
            <person name="Busche T."/>
            <person name="Ruckert C."/>
        </authorList>
    </citation>
    <scope>NUCLEOTIDE SEQUENCE [LARGE SCALE GENOMIC DNA]</scope>
    <source>
        <strain evidence="3">1959</strain>
    </source>
</reference>
<accession>A0A6B8VQK1</accession>
<organism evidence="2 3">
    <name type="scientific">Corynebacterium kalinowskii</name>
    <dbReference type="NCBI Taxonomy" id="2675216"/>
    <lineage>
        <taxon>Bacteria</taxon>
        <taxon>Bacillati</taxon>
        <taxon>Actinomycetota</taxon>
        <taxon>Actinomycetes</taxon>
        <taxon>Mycobacteriales</taxon>
        <taxon>Corynebacteriaceae</taxon>
        <taxon>Corynebacterium</taxon>
    </lineage>
</organism>
<evidence type="ECO:0000256" key="1">
    <source>
        <dbReference type="SAM" id="MobiDB-lite"/>
    </source>
</evidence>
<dbReference type="KEGG" id="ckw:CKALI_00775"/>
<keyword evidence="3" id="KW-1185">Reference proteome</keyword>
<dbReference type="AlphaFoldDB" id="A0A6B8VQK1"/>
<feature type="region of interest" description="Disordered" evidence="1">
    <location>
        <begin position="1"/>
        <end position="53"/>
    </location>
</feature>